<dbReference type="NCBIfam" id="TIGR02532">
    <property type="entry name" value="IV_pilin_GFxxxE"/>
    <property type="match status" value="1"/>
</dbReference>
<name>A0ABX7R6D5_9GAMM</name>
<dbReference type="SUPFAM" id="SSF54523">
    <property type="entry name" value="Pili subunits"/>
    <property type="match status" value="1"/>
</dbReference>
<dbReference type="InterPro" id="IPR012902">
    <property type="entry name" value="N_methyl_site"/>
</dbReference>
<keyword evidence="3" id="KW-0281">Fimbrium</keyword>
<accession>A0ABX7R6D5</accession>
<gene>
    <name evidence="5" type="ORF">HIV01_009775</name>
</gene>
<keyword evidence="4" id="KW-0812">Transmembrane</keyword>
<keyword evidence="4" id="KW-0472">Membrane</keyword>
<dbReference type="EMBL" id="CP071517">
    <property type="protein sequence ID" value="QSX73545.1"/>
    <property type="molecule type" value="Genomic_DNA"/>
</dbReference>
<evidence type="ECO:0000313" key="5">
    <source>
        <dbReference type="EMBL" id="QSX73545.1"/>
    </source>
</evidence>
<proteinExistence type="inferred from homology"/>
<keyword evidence="4" id="KW-1133">Transmembrane helix</keyword>
<dbReference type="RefSeq" id="WP_200606753.1">
    <property type="nucleotide sequence ID" value="NZ_CP071517.1"/>
</dbReference>
<dbReference type="Gene3D" id="3.30.700.10">
    <property type="entry name" value="Glycoprotein, Type 4 Pilin"/>
    <property type="match status" value="1"/>
</dbReference>
<protein>
    <submittedName>
        <fullName evidence="5">Pilin</fullName>
    </submittedName>
</protein>
<dbReference type="Proteomes" id="UP000663400">
    <property type="component" value="Chromosome"/>
</dbReference>
<dbReference type="Pfam" id="PF07963">
    <property type="entry name" value="N_methyl"/>
    <property type="match status" value="1"/>
</dbReference>
<dbReference type="Pfam" id="PF00114">
    <property type="entry name" value="Pilin"/>
    <property type="match status" value="1"/>
</dbReference>
<feature type="transmembrane region" description="Helical" evidence="4">
    <location>
        <begin position="12"/>
        <end position="30"/>
    </location>
</feature>
<organism evidence="5 6">
    <name type="scientific">Lysobacter arenosi</name>
    <dbReference type="NCBI Taxonomy" id="2795387"/>
    <lineage>
        <taxon>Bacteria</taxon>
        <taxon>Pseudomonadati</taxon>
        <taxon>Pseudomonadota</taxon>
        <taxon>Gammaproteobacteria</taxon>
        <taxon>Lysobacterales</taxon>
        <taxon>Lysobacteraceae</taxon>
        <taxon>Lysobacter</taxon>
    </lineage>
</organism>
<keyword evidence="6" id="KW-1185">Reference proteome</keyword>
<comment type="similarity">
    <text evidence="1 3">Belongs to the N-Me-Phe pilin family.</text>
</comment>
<reference evidence="5 6" key="1">
    <citation type="submission" date="2021-02" db="EMBL/GenBank/DDBJ databases">
        <title>Lysobacter arenosi sp. nov., isolated from soil of gangwondo yeongwol, south Korea.</title>
        <authorList>
            <person name="Kim K.R."/>
            <person name="Kim K.H."/>
            <person name="Jeon C.O."/>
        </authorList>
    </citation>
    <scope>NUCLEOTIDE SEQUENCE [LARGE SCALE GENOMIC DNA]</scope>
    <source>
        <strain evidence="5 6">R7</strain>
    </source>
</reference>
<sequence length="133" mass="14012">MKRTRGFTLIELMIVVAIIAILAAIAMPAYKGFVIRTQVTAGLADIALGRTMFDTLLLTNNGAAFTRSDIGLSASTAMCSSINVDPSIDGHISCTLNGSPVIASRQITLDRASSGGWTCTTTVSTLYRPTHCS</sequence>
<dbReference type="InterPro" id="IPR001082">
    <property type="entry name" value="Pilin"/>
</dbReference>
<evidence type="ECO:0000256" key="1">
    <source>
        <dbReference type="ARBA" id="ARBA00005233"/>
    </source>
</evidence>
<evidence type="ECO:0000256" key="2">
    <source>
        <dbReference type="ARBA" id="ARBA00022481"/>
    </source>
</evidence>
<keyword evidence="2" id="KW-0488">Methylation</keyword>
<dbReference type="PROSITE" id="PS00409">
    <property type="entry name" value="PROKAR_NTER_METHYL"/>
    <property type="match status" value="1"/>
</dbReference>
<evidence type="ECO:0000256" key="4">
    <source>
        <dbReference type="SAM" id="Phobius"/>
    </source>
</evidence>
<dbReference type="InterPro" id="IPR045584">
    <property type="entry name" value="Pilin-like"/>
</dbReference>
<evidence type="ECO:0000256" key="3">
    <source>
        <dbReference type="RuleBase" id="RU000389"/>
    </source>
</evidence>
<evidence type="ECO:0000313" key="6">
    <source>
        <dbReference type="Proteomes" id="UP000663400"/>
    </source>
</evidence>